<dbReference type="Pfam" id="PF11711">
    <property type="entry name" value="Tim54"/>
    <property type="match status" value="1"/>
</dbReference>
<dbReference type="GO" id="GO:0005743">
    <property type="term" value="C:mitochondrial inner membrane"/>
    <property type="evidence" value="ECO:0007669"/>
    <property type="project" value="UniProtKB-SubCell"/>
</dbReference>
<feature type="compositionally biased region" description="Low complexity" evidence="12">
    <location>
        <begin position="11"/>
        <end position="31"/>
    </location>
</feature>
<evidence type="ECO:0000256" key="2">
    <source>
        <dbReference type="ARBA" id="ARBA00006355"/>
    </source>
</evidence>
<feature type="compositionally biased region" description="Pro residues" evidence="12">
    <location>
        <begin position="224"/>
        <end position="234"/>
    </location>
</feature>
<keyword evidence="11" id="KW-0472">Membrane</keyword>
<feature type="compositionally biased region" description="Basic and acidic residues" evidence="12">
    <location>
        <begin position="361"/>
        <end position="393"/>
    </location>
</feature>
<evidence type="ECO:0000256" key="12">
    <source>
        <dbReference type="SAM" id="MobiDB-lite"/>
    </source>
</evidence>
<evidence type="ECO:0000256" key="3">
    <source>
        <dbReference type="ARBA" id="ARBA00020796"/>
    </source>
</evidence>
<dbReference type="InterPro" id="IPR021056">
    <property type="entry name" value="Mt_import_IM_translocase_Tim54"/>
</dbReference>
<comment type="caution">
    <text evidence="13">The sequence shown here is derived from an EMBL/GenBank/DDBJ whole genome shotgun (WGS) entry which is preliminary data.</text>
</comment>
<evidence type="ECO:0000256" key="1">
    <source>
        <dbReference type="ARBA" id="ARBA00004434"/>
    </source>
</evidence>
<keyword evidence="7" id="KW-0653">Protein transport</keyword>
<sequence length="482" mass="53739">MADATTPPPANTGAAASTITTTTTSSSSSATPPKPRNPALKMLGLPALPRKLPSRNWMIFWAITGAFTTAIVYDKREKKRATAKWRRAVEPLSRELIGSANALPRKLTVYLEAPPGDGLRVAQDHFIEYVKPVLAASGLDWEFIQGRQQGDVRAAVAEKIRRGRMADERPGEPLPPTDDSIVQDLRKRMGVKEYEGVKGDIVIGRHAWKEYVRGVHEGWLGPLDAPPLPEPVPEPVVETKSDSETPSATTQQDDTSKTKSEEEEKRQAKPSRPPQPRPHNTPDDYQSAALPLRIPAEFSPSTAIPFPHRLGFTQTFVRLGRFLNRRRLADDIGREVAAVCFAAARDFREADGQYEQQRLLDQEERDWPKSVWKDEKDAEEPDVPKPEPEKQDKAAAAAAAAAVEPPKERIWTSSMAVDPRIAQRMRRFEITPEDEERAAKIVVPEEEIEGWIKGSARSLWRWGVRSFGTKPRGPNVGDLDDE</sequence>
<dbReference type="GO" id="GO:0015031">
    <property type="term" value="P:protein transport"/>
    <property type="evidence" value="ECO:0007669"/>
    <property type="project" value="UniProtKB-KW"/>
</dbReference>
<accession>A0A9P7NAE2</accession>
<feature type="compositionally biased region" description="Polar residues" evidence="12">
    <location>
        <begin position="244"/>
        <end position="253"/>
    </location>
</feature>
<comment type="similarity">
    <text evidence="2">Belongs to the TIM54 family.</text>
</comment>
<dbReference type="EMBL" id="SRPW01001451">
    <property type="protein sequence ID" value="KAG6001234.1"/>
    <property type="molecule type" value="Genomic_DNA"/>
</dbReference>
<gene>
    <name evidence="13" type="ORF">E4U43_001381</name>
</gene>
<evidence type="ECO:0000256" key="5">
    <source>
        <dbReference type="ARBA" id="ARBA00022692"/>
    </source>
</evidence>
<keyword evidence="5" id="KW-0812">Transmembrane</keyword>
<evidence type="ECO:0000313" key="13">
    <source>
        <dbReference type="EMBL" id="KAG6001234.1"/>
    </source>
</evidence>
<comment type="subcellular location">
    <subcellularLocation>
        <location evidence="1">Mitochondrion inner membrane</location>
        <topology evidence="1">Single-pass membrane protein</topology>
    </subcellularLocation>
</comment>
<feature type="compositionally biased region" description="Basic and acidic residues" evidence="12">
    <location>
        <begin position="254"/>
        <end position="267"/>
    </location>
</feature>
<feature type="region of interest" description="Disordered" evidence="12">
    <location>
        <begin position="1"/>
        <end position="41"/>
    </location>
</feature>
<evidence type="ECO:0000256" key="6">
    <source>
        <dbReference type="ARBA" id="ARBA00022792"/>
    </source>
</evidence>
<evidence type="ECO:0000256" key="4">
    <source>
        <dbReference type="ARBA" id="ARBA00022448"/>
    </source>
</evidence>
<dbReference type="Proteomes" id="UP000748025">
    <property type="component" value="Unassembled WGS sequence"/>
</dbReference>
<keyword evidence="9" id="KW-0811">Translocation</keyword>
<evidence type="ECO:0000256" key="7">
    <source>
        <dbReference type="ARBA" id="ARBA00022927"/>
    </source>
</evidence>
<dbReference type="AlphaFoldDB" id="A0A9P7NAE2"/>
<evidence type="ECO:0000256" key="10">
    <source>
        <dbReference type="ARBA" id="ARBA00023128"/>
    </source>
</evidence>
<dbReference type="OrthoDB" id="5598305at2759"/>
<evidence type="ECO:0000256" key="8">
    <source>
        <dbReference type="ARBA" id="ARBA00022989"/>
    </source>
</evidence>
<keyword evidence="8" id="KW-1133">Transmembrane helix</keyword>
<name>A0A9P7NAE2_9HYPO</name>
<feature type="compositionally biased region" description="Pro residues" evidence="12">
    <location>
        <begin position="1"/>
        <end position="10"/>
    </location>
</feature>
<keyword evidence="10" id="KW-0496">Mitochondrion</keyword>
<keyword evidence="4" id="KW-0813">Transport</keyword>
<feature type="region of interest" description="Disordered" evidence="12">
    <location>
        <begin position="223"/>
        <end position="286"/>
    </location>
</feature>
<evidence type="ECO:0000313" key="14">
    <source>
        <dbReference type="Proteomes" id="UP000748025"/>
    </source>
</evidence>
<evidence type="ECO:0000256" key="11">
    <source>
        <dbReference type="ARBA" id="ARBA00023136"/>
    </source>
</evidence>
<keyword evidence="6" id="KW-0999">Mitochondrion inner membrane</keyword>
<organism evidence="13 14">
    <name type="scientific">Claviceps pusilla</name>
    <dbReference type="NCBI Taxonomy" id="123648"/>
    <lineage>
        <taxon>Eukaryota</taxon>
        <taxon>Fungi</taxon>
        <taxon>Dikarya</taxon>
        <taxon>Ascomycota</taxon>
        <taxon>Pezizomycotina</taxon>
        <taxon>Sordariomycetes</taxon>
        <taxon>Hypocreomycetidae</taxon>
        <taxon>Hypocreales</taxon>
        <taxon>Clavicipitaceae</taxon>
        <taxon>Claviceps</taxon>
    </lineage>
</organism>
<feature type="region of interest" description="Disordered" evidence="12">
    <location>
        <begin position="361"/>
        <end position="411"/>
    </location>
</feature>
<protein>
    <recommendedName>
        <fullName evidence="3">Mitochondrial import inner membrane translocase subunit TIM54</fullName>
    </recommendedName>
</protein>
<reference evidence="13" key="1">
    <citation type="journal article" date="2020" name="bioRxiv">
        <title>Whole genome comparisons of ergot fungi reveals the divergence and evolution of species within the genus Claviceps are the result of varying mechanisms driving genome evolution and host range expansion.</title>
        <authorList>
            <person name="Wyka S.A."/>
            <person name="Mondo S.J."/>
            <person name="Liu M."/>
            <person name="Dettman J."/>
            <person name="Nalam V."/>
            <person name="Broders K.D."/>
        </authorList>
    </citation>
    <scope>NUCLEOTIDE SEQUENCE</scope>
    <source>
        <strain evidence="13">CCC 602</strain>
    </source>
</reference>
<proteinExistence type="inferred from homology"/>
<evidence type="ECO:0000256" key="9">
    <source>
        <dbReference type="ARBA" id="ARBA00023010"/>
    </source>
</evidence>
<keyword evidence="14" id="KW-1185">Reference proteome</keyword>